<feature type="compositionally biased region" description="Low complexity" evidence="1">
    <location>
        <begin position="456"/>
        <end position="477"/>
    </location>
</feature>
<accession>A0A9X3M233</accession>
<organism evidence="2 4">
    <name type="scientific">Corynebacterium yonathiae</name>
    <dbReference type="NCBI Taxonomy" id="2913504"/>
    <lineage>
        <taxon>Bacteria</taxon>
        <taxon>Bacillati</taxon>
        <taxon>Actinomycetota</taxon>
        <taxon>Actinomycetes</taxon>
        <taxon>Mycobacteriales</taxon>
        <taxon>Corynebacteriaceae</taxon>
        <taxon>Corynebacterium</taxon>
    </lineage>
</organism>
<evidence type="ECO:0000256" key="1">
    <source>
        <dbReference type="SAM" id="MobiDB-lite"/>
    </source>
</evidence>
<keyword evidence="5" id="KW-1185">Reference proteome</keyword>
<proteinExistence type="predicted"/>
<feature type="compositionally biased region" description="Low complexity" evidence="1">
    <location>
        <begin position="494"/>
        <end position="545"/>
    </location>
</feature>
<dbReference type="Proteomes" id="UP001146439">
    <property type="component" value="Unassembled WGS sequence"/>
</dbReference>
<sequence>MTSLDSATYVVPDHGFGAIHNLPIGDVPPEVFSELLESTAAEDGYLSAELGPRTAQKGFAVRIGDTLVGHLSAADSQAYALFDWVLSAGLRPRATAHVSMTDASGEEWPTLNLLLPAPHLCIPANNPPAQRWAMLPGEAAATMTEFSKDVTAFPQTDEHYLVTLRTRGFLRRNTVDVYINSTYLGSLPREAAREIAPAVLDCTKTGRLAIAHGYFRYNADDRPALTIYAHNAANRHHTGLVLGVVAGGTAVISAATAARAQAASAAPRGLAGVSAPSGFSVTSAAGAAGASGAVTSNLLAAAGVAVLVGGGATVATNLLSEDEALSDTHTHSTAPAPEDNHSGLDSSHFDGTGPKRPAHPATPRLHDADPTSGTAAPSRATSSAQRPLADASAPQPSKPSQPMHAPHADRAKAPAAGHHGKHRGEHRGEHQGIDSQAISRAASAAATAAAAAASNNVESTPASAPSSSSEPAPQLAAKEPAEPSDLPTSSTPGSEKTTSETTAPETTAATSTDKQTALPEPESSEPTPSEPTAPTTTSSLLTSEPQAEPTPDATVPSTTIPGSELEPTPEPEPETTAPTTTIPGSELAPTPEPEPEAEPALPTTDRSAPDGPERSLEPEKPAEPEEPAEPQQPETPGRPEEPEEQTTPPDVIVIVVED</sequence>
<feature type="compositionally biased region" description="Basic and acidic residues" evidence="1">
    <location>
        <begin position="607"/>
        <end position="623"/>
    </location>
</feature>
<evidence type="ECO:0000313" key="2">
    <source>
        <dbReference type="EMBL" id="MCZ9296863.1"/>
    </source>
</evidence>
<dbReference type="EMBL" id="JAKMUZ010000020">
    <property type="protein sequence ID" value="MCZ9296863.1"/>
    <property type="molecule type" value="Genomic_DNA"/>
</dbReference>
<feature type="region of interest" description="Disordered" evidence="1">
    <location>
        <begin position="456"/>
        <end position="658"/>
    </location>
</feature>
<evidence type="ECO:0000313" key="4">
    <source>
        <dbReference type="Proteomes" id="UP001146439"/>
    </source>
</evidence>
<name>A0A9X3M233_9CORY</name>
<gene>
    <name evidence="2" type="ORF">L8V22_09930</name>
    <name evidence="3" type="ORF">WMQ01_10475</name>
</gene>
<feature type="compositionally biased region" description="Polar residues" evidence="1">
    <location>
        <begin position="371"/>
        <end position="385"/>
    </location>
</feature>
<protein>
    <submittedName>
        <fullName evidence="2">Uncharacterized protein</fullName>
    </submittedName>
</protein>
<feature type="compositionally biased region" description="Low complexity" evidence="1">
    <location>
        <begin position="574"/>
        <end position="589"/>
    </location>
</feature>
<dbReference type="AlphaFoldDB" id="A0A9X3M233"/>
<dbReference type="Proteomes" id="UP001371299">
    <property type="component" value="Unassembled WGS sequence"/>
</dbReference>
<evidence type="ECO:0000313" key="5">
    <source>
        <dbReference type="Proteomes" id="UP001371299"/>
    </source>
</evidence>
<comment type="caution">
    <text evidence="2">The sequence shown here is derived from an EMBL/GenBank/DDBJ whole genome shotgun (WGS) entry which is preliminary data.</text>
</comment>
<reference evidence="2" key="1">
    <citation type="submission" date="2022-02" db="EMBL/GenBank/DDBJ databases">
        <title>Corynebacterium sp. from urogenital microbiome.</title>
        <authorList>
            <person name="Cappelli E.A."/>
            <person name="Ribeiro T.G."/>
            <person name="Peixe L."/>
        </authorList>
    </citation>
    <scope>NUCLEOTIDE SEQUENCE</scope>
    <source>
        <strain evidence="2">C21Ua_68</strain>
    </source>
</reference>
<dbReference type="RefSeq" id="WP_238800648.1">
    <property type="nucleotide sequence ID" value="NZ_JAKMUZ010000020.1"/>
</dbReference>
<reference evidence="3 5" key="2">
    <citation type="submission" date="2024-01" db="EMBL/GenBank/DDBJ databases">
        <title>Description of two novel Corynebacterium species isolated from human nasal passages and skin.</title>
        <authorList>
            <person name="Popowitch E."/>
            <person name="Tran T.H."/>
            <person name="Escapa I.F."/>
            <person name="Bhatt E."/>
            <person name="Sozat A.K."/>
            <person name="Roberts A.Q."/>
            <person name="Segre J.A."/>
            <person name="Kong H."/>
            <person name="Conlan S."/>
            <person name="Lemon K.P."/>
            <person name="Kelly M.S."/>
        </authorList>
    </citation>
    <scope>NUCLEOTIDE SEQUENCE [LARGE SCALE GENOMIC DNA]</scope>
    <source>
        <strain evidence="3 5">KPL2619</strain>
    </source>
</reference>
<evidence type="ECO:0000313" key="3">
    <source>
        <dbReference type="EMBL" id="MEK0146478.1"/>
    </source>
</evidence>
<dbReference type="EMBL" id="JBBMGJ010000027">
    <property type="protein sequence ID" value="MEK0146478.1"/>
    <property type="molecule type" value="Genomic_DNA"/>
</dbReference>
<feature type="compositionally biased region" description="Low complexity" evidence="1">
    <location>
        <begin position="391"/>
        <end position="405"/>
    </location>
</feature>
<feature type="region of interest" description="Disordered" evidence="1">
    <location>
        <begin position="325"/>
        <end position="432"/>
    </location>
</feature>